<dbReference type="Proteomes" id="UP000261540">
    <property type="component" value="Unplaced"/>
</dbReference>
<dbReference type="Ensembl" id="ENSPKIT00000030406.1">
    <property type="protein sequence ID" value="ENSPKIP00000006382.1"/>
    <property type="gene ID" value="ENSPKIG00000022688.1"/>
</dbReference>
<reference evidence="6" key="1">
    <citation type="submission" date="2025-08" db="UniProtKB">
        <authorList>
            <consortium name="Ensembl"/>
        </authorList>
    </citation>
    <scope>IDENTIFICATION</scope>
</reference>
<dbReference type="SUPFAM" id="SSF56574">
    <property type="entry name" value="Serpins"/>
    <property type="match status" value="1"/>
</dbReference>
<dbReference type="FunFam" id="3.30.497.10:FF:000001">
    <property type="entry name" value="Serine protease inhibitor"/>
    <property type="match status" value="1"/>
</dbReference>
<keyword evidence="3" id="KW-0325">Glycoprotein</keyword>
<proteinExistence type="inferred from homology"/>
<organism evidence="6 7">
    <name type="scientific">Paramormyrops kingsleyae</name>
    <dbReference type="NCBI Taxonomy" id="1676925"/>
    <lineage>
        <taxon>Eukaryota</taxon>
        <taxon>Metazoa</taxon>
        <taxon>Chordata</taxon>
        <taxon>Craniata</taxon>
        <taxon>Vertebrata</taxon>
        <taxon>Euteleostomi</taxon>
        <taxon>Actinopterygii</taxon>
        <taxon>Neopterygii</taxon>
        <taxon>Teleostei</taxon>
        <taxon>Osteoglossocephala</taxon>
        <taxon>Osteoglossomorpha</taxon>
        <taxon>Osteoglossiformes</taxon>
        <taxon>Mormyridae</taxon>
        <taxon>Paramormyrops</taxon>
    </lineage>
</organism>
<dbReference type="Gene3D" id="2.30.39.10">
    <property type="entry name" value="Alpha-1-antitrypsin, domain 1"/>
    <property type="match status" value="1"/>
</dbReference>
<dbReference type="PANTHER" id="PTHR11461:SF363">
    <property type="entry name" value="SERINE (OR CYSTEINE) PROTEINASE INHIBITOR, CLADE A (ALPHA-1 ANTIPROTEINASE, ANTITRYPSIN), MEMBER 1, LIKE PRECURSOR-RELATED"/>
    <property type="match status" value="1"/>
</dbReference>
<evidence type="ECO:0000313" key="7">
    <source>
        <dbReference type="Proteomes" id="UP000261540"/>
    </source>
</evidence>
<evidence type="ECO:0000313" key="6">
    <source>
        <dbReference type="Ensembl" id="ENSPKIP00000006382.1"/>
    </source>
</evidence>
<protein>
    <submittedName>
        <fullName evidence="6">Serpin peptidase inhibitor, clade A (alpha-1 antiproteinase, antitrypsin), member 1</fullName>
    </submittedName>
</protein>
<comment type="similarity">
    <text evidence="1 4">Belongs to the serpin family.</text>
</comment>
<keyword evidence="2" id="KW-0732">Signal</keyword>
<dbReference type="GO" id="GO:0005615">
    <property type="term" value="C:extracellular space"/>
    <property type="evidence" value="ECO:0007669"/>
    <property type="project" value="InterPro"/>
</dbReference>
<dbReference type="InterPro" id="IPR042185">
    <property type="entry name" value="Serpin_sf_2"/>
</dbReference>
<dbReference type="Gene3D" id="3.30.497.10">
    <property type="entry name" value="Antithrombin, subunit I, domain 2"/>
    <property type="match status" value="1"/>
</dbReference>
<feature type="domain" description="Serpin" evidence="5">
    <location>
        <begin position="106"/>
        <end position="463"/>
    </location>
</feature>
<dbReference type="InterPro" id="IPR036186">
    <property type="entry name" value="Serpin_sf"/>
</dbReference>
<dbReference type="Gene3D" id="2.10.310.10">
    <property type="entry name" value="Serpins superfamily"/>
    <property type="match status" value="1"/>
</dbReference>
<dbReference type="InterPro" id="IPR000215">
    <property type="entry name" value="Serpin_fam"/>
</dbReference>
<dbReference type="InterPro" id="IPR023796">
    <property type="entry name" value="Serpin_dom"/>
</dbReference>
<dbReference type="PANTHER" id="PTHR11461">
    <property type="entry name" value="SERINE PROTEASE INHIBITOR, SERPIN"/>
    <property type="match status" value="1"/>
</dbReference>
<dbReference type="PROSITE" id="PS00284">
    <property type="entry name" value="SERPIN"/>
    <property type="match status" value="1"/>
</dbReference>
<sequence>MFTEVMLWWGVCGLGVSAFGRVQKGSLSFSRSSIWKISYMIEMKGYLCLIASLLLSGVCATPVSKDEHSAEHHDHLHHDNDQPHVHNEAHEAAVQLLSPHNANFAFALYRHLSTHKNDSKPENVFFSPLGISSALSMLAVGAKGITHEELFHTLGYCDLTQAKVNEAFEHVFHSLGHSQGELQLDFGNAAVVQENFKPLAKFLEDLKHYYHSEGFTVDFTNSEEAAKVINDFIAKKTDNKITDMVKKLDEDTVMMLINYIFFRGKWEKPFDPEYTKKADFHVDENTTVSVDMMKKSGRFSYFYDNDNKTAVVVLPYQGKASMMIVLPNEGKMKELEETISKDDIRRWHNSLFKNSLDLYLPKFSASATYSLSSIFKGMGLRTVFSHSADLSGISEEVGLKVSEISHKAILSVDEKGTEAAAVTTVEIMPMSLPWPMKFDRPFLLFILEESTKSILFMGKITDPTAQ</sequence>
<dbReference type="STRING" id="1676925.ENSPKIP00000006382"/>
<keyword evidence="7" id="KW-1185">Reference proteome</keyword>
<dbReference type="InterPro" id="IPR042178">
    <property type="entry name" value="Serpin_sf_1"/>
</dbReference>
<evidence type="ECO:0000256" key="1">
    <source>
        <dbReference type="ARBA" id="ARBA00009500"/>
    </source>
</evidence>
<dbReference type="InterPro" id="IPR023795">
    <property type="entry name" value="Serpin_CS"/>
</dbReference>
<evidence type="ECO:0000256" key="4">
    <source>
        <dbReference type="RuleBase" id="RU000411"/>
    </source>
</evidence>
<evidence type="ECO:0000256" key="2">
    <source>
        <dbReference type="ARBA" id="ARBA00022729"/>
    </source>
</evidence>
<dbReference type="Pfam" id="PF00079">
    <property type="entry name" value="Serpin"/>
    <property type="match status" value="1"/>
</dbReference>
<accession>A0A3B3QI05</accession>
<name>A0A3B3QI05_9TELE</name>
<evidence type="ECO:0000256" key="3">
    <source>
        <dbReference type="ARBA" id="ARBA00023180"/>
    </source>
</evidence>
<dbReference type="GO" id="GO:0004867">
    <property type="term" value="F:serine-type endopeptidase inhibitor activity"/>
    <property type="evidence" value="ECO:0007669"/>
    <property type="project" value="InterPro"/>
</dbReference>
<evidence type="ECO:0000259" key="5">
    <source>
        <dbReference type="SMART" id="SM00093"/>
    </source>
</evidence>
<dbReference type="FunFam" id="2.30.39.10:FF:000003">
    <property type="entry name" value="alpha-1-antitrypsin isoform X1"/>
    <property type="match status" value="1"/>
</dbReference>
<reference evidence="6" key="2">
    <citation type="submission" date="2025-09" db="UniProtKB">
        <authorList>
            <consortium name="Ensembl"/>
        </authorList>
    </citation>
    <scope>IDENTIFICATION</scope>
</reference>
<dbReference type="SMART" id="SM00093">
    <property type="entry name" value="SERPIN"/>
    <property type="match status" value="1"/>
</dbReference>
<dbReference type="FunFam" id="2.10.310.10:FF:000001">
    <property type="entry name" value="Serpin family A member 1"/>
    <property type="match status" value="1"/>
</dbReference>
<dbReference type="GeneTree" id="ENSGT00940000160877"/>
<dbReference type="PRINTS" id="PR00780">
    <property type="entry name" value="LEUSERPINII"/>
</dbReference>
<dbReference type="AlphaFoldDB" id="A0A3B3QI05"/>